<comment type="caution">
    <text evidence="1">The sequence shown here is derived from an EMBL/GenBank/DDBJ whole genome shotgun (WGS) entry which is preliminary data.</text>
</comment>
<proteinExistence type="predicted"/>
<dbReference type="EMBL" id="QPJT01000026">
    <property type="protein sequence ID" value="RCX11239.1"/>
    <property type="molecule type" value="Genomic_DNA"/>
</dbReference>
<dbReference type="Proteomes" id="UP000253034">
    <property type="component" value="Unassembled WGS sequence"/>
</dbReference>
<sequence length="77" mass="8912">MERNEKIINAESIMNTDATLSNILNEFKEGETLVLDIGNNYFNQTDDIYNALESKGYDVKKSFRNGRNQIIINKRPQ</sequence>
<evidence type="ECO:0000313" key="1">
    <source>
        <dbReference type="EMBL" id="RCX11239.1"/>
    </source>
</evidence>
<dbReference type="AlphaFoldDB" id="A0A369APE2"/>
<protein>
    <submittedName>
        <fullName evidence="1">Uncharacterized protein</fullName>
    </submittedName>
</protein>
<reference evidence="1 2" key="1">
    <citation type="submission" date="2018-07" db="EMBL/GenBank/DDBJ databases">
        <title>Genomic Encyclopedia of Type Strains, Phase IV (KMG-IV): sequencing the most valuable type-strain genomes for metagenomic binning, comparative biology and taxonomic classification.</title>
        <authorList>
            <person name="Goeker M."/>
        </authorList>
    </citation>
    <scope>NUCLEOTIDE SEQUENCE [LARGE SCALE GENOMIC DNA]</scope>
    <source>
        <strain evidence="1 2">DSM 27016</strain>
    </source>
</reference>
<dbReference type="RefSeq" id="WP_114299171.1">
    <property type="nucleotide sequence ID" value="NZ_QPJT01000026.1"/>
</dbReference>
<evidence type="ECO:0000313" key="2">
    <source>
        <dbReference type="Proteomes" id="UP000253034"/>
    </source>
</evidence>
<keyword evidence="2" id="KW-1185">Reference proteome</keyword>
<dbReference type="OrthoDB" id="1739739at2"/>
<organism evidence="1 2">
    <name type="scientific">Anaerobacterium chartisolvens</name>
    <dbReference type="NCBI Taxonomy" id="1297424"/>
    <lineage>
        <taxon>Bacteria</taxon>
        <taxon>Bacillati</taxon>
        <taxon>Bacillota</taxon>
        <taxon>Clostridia</taxon>
        <taxon>Eubacteriales</taxon>
        <taxon>Oscillospiraceae</taxon>
        <taxon>Anaerobacterium</taxon>
    </lineage>
</organism>
<accession>A0A369APE2</accession>
<name>A0A369APE2_9FIRM</name>
<gene>
    <name evidence="1" type="ORF">DFR58_12612</name>
</gene>